<accession>A0A2U1J5Z4</accession>
<sequence length="743" mass="82700">MYTPDTGDNIPKVWTVEHRKDEGGDNETIRRYYKDPENLVSNEWSLGGNSTLYHTLEKVVEKWPQREVFGRRTLLNIEHVEKKIPIPASQAQPITQNAAESTEAKPRKSIADKVKARLSSEAPKNFKTKIWSYNVLSEYKWFTFSQFWEETNLIGRGLVSDSVGLMPHDTLEIYAPTSYDWIKMNIGCVRQSIKVATAYETLGAKGLKFSVNEAQAKALYTRVDMVHIAAAVAAESELVTSLIYFGAGEYDQFEESVKTKFEKATKLMTDAGKKMFSIEQIIEFGKADREANPDKENNGDHPPTPEDIALIMYTSGTTGDPKGVVIKHKNISALVGSINLHLLGTFRDDDVIIAYLPLAHILEYAVEFLAISLGIRVGYGTPRTLTTSMVHGCLGDLEALRPTLMAGVPQVWNGIARELTNQIKSRGYLVSSMFNAALKLKWSRMQKDSTTKNWTHENILFSKPRQLVGGRLRLALSGGAAISSETQQMLSCVLCPIIQGYGMTESCGVIAIQKFETFGLKKTGPTLPSLEVKLFSVPEAGYQSENNQGEVWVRGPSVSSGYLSNPPDVEKTFTSDGWLRTGDIGEWSDDGQLKIIDRLKNLVKLLNGEYIALEQLESAYIASPYTQNICIQAQSDQSQPIAIVSMDDKIASRLAQEAGLDPHTEKHDLCDNVEAQKVIIKTFNEIAKKNNFIKSQMVQGVIIDEHEWTAENGVLTAAGKLQRRVVEEKNKEKIKKLYSSLAA</sequence>
<gene>
    <name evidence="8" type="ORF">BB558_003423</name>
</gene>
<name>A0A2U1J5Z4_SMIAN</name>
<dbReference type="GO" id="GO:0005886">
    <property type="term" value="C:plasma membrane"/>
    <property type="evidence" value="ECO:0007669"/>
    <property type="project" value="TreeGrafter"/>
</dbReference>
<evidence type="ECO:0000256" key="6">
    <source>
        <dbReference type="SAM" id="MobiDB-lite"/>
    </source>
</evidence>
<dbReference type="Pfam" id="PF00501">
    <property type="entry name" value="AMP-binding"/>
    <property type="match status" value="1"/>
</dbReference>
<keyword evidence="3" id="KW-0547">Nucleotide-binding</keyword>
<reference evidence="8 9" key="1">
    <citation type="journal article" date="2018" name="MBio">
        <title>Comparative Genomics Reveals the Core Gene Toolbox for the Fungus-Insect Symbiosis.</title>
        <authorList>
            <person name="Wang Y."/>
            <person name="Stata M."/>
            <person name="Wang W."/>
            <person name="Stajich J.E."/>
            <person name="White M.M."/>
            <person name="Moncalvo J.M."/>
        </authorList>
    </citation>
    <scope>NUCLEOTIDE SEQUENCE [LARGE SCALE GENOMIC DNA]</scope>
    <source>
        <strain evidence="8 9">AUS-126-30</strain>
    </source>
</reference>
<dbReference type="Proteomes" id="UP000245591">
    <property type="component" value="Unassembled WGS sequence"/>
</dbReference>
<feature type="domain" description="AMP-dependent synthetase/ligase" evidence="7">
    <location>
        <begin position="137"/>
        <end position="563"/>
    </location>
</feature>
<dbReference type="PROSITE" id="PS00455">
    <property type="entry name" value="AMP_BINDING"/>
    <property type="match status" value="1"/>
</dbReference>
<evidence type="ECO:0000256" key="2">
    <source>
        <dbReference type="ARBA" id="ARBA00022598"/>
    </source>
</evidence>
<dbReference type="Gene3D" id="3.40.50.12780">
    <property type="entry name" value="N-terminal domain of ligase-like"/>
    <property type="match status" value="1"/>
</dbReference>
<dbReference type="GO" id="GO:0005524">
    <property type="term" value="F:ATP binding"/>
    <property type="evidence" value="ECO:0007669"/>
    <property type="project" value="UniProtKB-KW"/>
</dbReference>
<dbReference type="GO" id="GO:0005783">
    <property type="term" value="C:endoplasmic reticulum"/>
    <property type="evidence" value="ECO:0007669"/>
    <property type="project" value="TreeGrafter"/>
</dbReference>
<feature type="region of interest" description="Disordered" evidence="6">
    <location>
        <begin position="88"/>
        <end position="108"/>
    </location>
</feature>
<proteinExistence type="inferred from homology"/>
<dbReference type="GO" id="GO:0005811">
    <property type="term" value="C:lipid droplet"/>
    <property type="evidence" value="ECO:0007669"/>
    <property type="project" value="TreeGrafter"/>
</dbReference>
<keyword evidence="2" id="KW-0436">Ligase</keyword>
<dbReference type="InterPro" id="IPR000873">
    <property type="entry name" value="AMP-dep_synth/lig_dom"/>
</dbReference>
<keyword evidence="4" id="KW-0067">ATP-binding</keyword>
<organism evidence="8 9">
    <name type="scientific">Smittium angustum</name>
    <dbReference type="NCBI Taxonomy" id="133377"/>
    <lineage>
        <taxon>Eukaryota</taxon>
        <taxon>Fungi</taxon>
        <taxon>Fungi incertae sedis</taxon>
        <taxon>Zoopagomycota</taxon>
        <taxon>Kickxellomycotina</taxon>
        <taxon>Harpellomycetes</taxon>
        <taxon>Harpellales</taxon>
        <taxon>Legeriomycetaceae</taxon>
        <taxon>Smittium</taxon>
    </lineage>
</organism>
<dbReference type="GO" id="GO:0035336">
    <property type="term" value="P:long-chain fatty-acyl-CoA metabolic process"/>
    <property type="evidence" value="ECO:0007669"/>
    <property type="project" value="TreeGrafter"/>
</dbReference>
<dbReference type="InterPro" id="IPR020845">
    <property type="entry name" value="AMP-binding_CS"/>
</dbReference>
<dbReference type="GO" id="GO:0004467">
    <property type="term" value="F:long-chain fatty acid-CoA ligase activity"/>
    <property type="evidence" value="ECO:0007669"/>
    <property type="project" value="UniProtKB-EC"/>
</dbReference>
<comment type="catalytic activity">
    <reaction evidence="5">
        <text>a long-chain fatty acid + ATP + CoA = a long-chain fatty acyl-CoA + AMP + diphosphate</text>
        <dbReference type="Rhea" id="RHEA:15421"/>
        <dbReference type="ChEBI" id="CHEBI:30616"/>
        <dbReference type="ChEBI" id="CHEBI:33019"/>
        <dbReference type="ChEBI" id="CHEBI:57287"/>
        <dbReference type="ChEBI" id="CHEBI:57560"/>
        <dbReference type="ChEBI" id="CHEBI:83139"/>
        <dbReference type="ChEBI" id="CHEBI:456215"/>
        <dbReference type="EC" id="6.2.1.3"/>
    </reaction>
</comment>
<dbReference type="InterPro" id="IPR042099">
    <property type="entry name" value="ANL_N_sf"/>
</dbReference>
<evidence type="ECO:0000256" key="5">
    <source>
        <dbReference type="ARBA" id="ARBA00036813"/>
    </source>
</evidence>
<keyword evidence="9" id="KW-1185">Reference proteome</keyword>
<comment type="caution">
    <text evidence="8">The sequence shown here is derived from an EMBL/GenBank/DDBJ whole genome shotgun (WGS) entry which is preliminary data.</text>
</comment>
<evidence type="ECO:0000313" key="9">
    <source>
        <dbReference type="Proteomes" id="UP000245591"/>
    </source>
</evidence>
<dbReference type="EMBL" id="MBFU01000331">
    <property type="protein sequence ID" value="PWA00512.1"/>
    <property type="molecule type" value="Genomic_DNA"/>
</dbReference>
<dbReference type="PANTHER" id="PTHR43272:SF83">
    <property type="entry name" value="ACYL-COA SYNTHETASE LONG-CHAIN, ISOFORM J"/>
    <property type="match status" value="1"/>
</dbReference>
<evidence type="ECO:0000313" key="8">
    <source>
        <dbReference type="EMBL" id="PWA00512.1"/>
    </source>
</evidence>
<feature type="compositionally biased region" description="Polar residues" evidence="6">
    <location>
        <begin position="89"/>
        <end position="100"/>
    </location>
</feature>
<protein>
    <recommendedName>
        <fullName evidence="7">AMP-dependent synthetase/ligase domain-containing protein</fullName>
    </recommendedName>
</protein>
<dbReference type="AlphaFoldDB" id="A0A2U1J5Z4"/>
<dbReference type="SUPFAM" id="SSF56801">
    <property type="entry name" value="Acetyl-CoA synthetase-like"/>
    <property type="match status" value="1"/>
</dbReference>
<comment type="similarity">
    <text evidence="1">Belongs to the ATP-dependent AMP-binding enzyme family.</text>
</comment>
<evidence type="ECO:0000256" key="4">
    <source>
        <dbReference type="ARBA" id="ARBA00022840"/>
    </source>
</evidence>
<evidence type="ECO:0000259" key="7">
    <source>
        <dbReference type="Pfam" id="PF00501"/>
    </source>
</evidence>
<dbReference type="PANTHER" id="PTHR43272">
    <property type="entry name" value="LONG-CHAIN-FATTY-ACID--COA LIGASE"/>
    <property type="match status" value="1"/>
</dbReference>
<evidence type="ECO:0000256" key="3">
    <source>
        <dbReference type="ARBA" id="ARBA00022741"/>
    </source>
</evidence>
<evidence type="ECO:0000256" key="1">
    <source>
        <dbReference type="ARBA" id="ARBA00006432"/>
    </source>
</evidence>